<name>A0AA39G9N9_SARSR</name>
<evidence type="ECO:0000256" key="4">
    <source>
        <dbReference type="ARBA" id="ARBA00006432"/>
    </source>
</evidence>
<evidence type="ECO:0000256" key="18">
    <source>
        <dbReference type="ARBA" id="ARBA00068795"/>
    </source>
</evidence>
<dbReference type="GO" id="GO:0044539">
    <property type="term" value="P:long-chain fatty acid import into cell"/>
    <property type="evidence" value="ECO:0007669"/>
    <property type="project" value="TreeGrafter"/>
</dbReference>
<evidence type="ECO:0000256" key="16">
    <source>
        <dbReference type="ARBA" id="ARBA00051585"/>
    </source>
</evidence>
<dbReference type="FunFam" id="3.40.50.12780:FF:000019">
    <property type="entry name" value="Long-chain fatty acid transporter"/>
    <property type="match status" value="1"/>
</dbReference>
<gene>
    <name evidence="23" type="ORF">NLU13_9804</name>
</gene>
<organism evidence="23 24">
    <name type="scientific">Sarocladium strictum</name>
    <name type="common">Black bundle disease fungus</name>
    <name type="synonym">Acremonium strictum</name>
    <dbReference type="NCBI Taxonomy" id="5046"/>
    <lineage>
        <taxon>Eukaryota</taxon>
        <taxon>Fungi</taxon>
        <taxon>Dikarya</taxon>
        <taxon>Ascomycota</taxon>
        <taxon>Pezizomycotina</taxon>
        <taxon>Sordariomycetes</taxon>
        <taxon>Hypocreomycetidae</taxon>
        <taxon>Hypocreales</taxon>
        <taxon>Sarocladiaceae</taxon>
        <taxon>Sarocladium</taxon>
    </lineage>
</organism>
<feature type="domain" description="AMP-binding enzyme C-terminal" evidence="22">
    <location>
        <begin position="504"/>
        <end position="572"/>
    </location>
</feature>
<evidence type="ECO:0000256" key="11">
    <source>
        <dbReference type="ARBA" id="ARBA00022840"/>
    </source>
</evidence>
<proteinExistence type="inferred from homology"/>
<evidence type="ECO:0000256" key="19">
    <source>
        <dbReference type="ARBA" id="ARBA00078285"/>
    </source>
</evidence>
<feature type="region of interest" description="Disordered" evidence="20">
    <location>
        <begin position="576"/>
        <end position="599"/>
    </location>
</feature>
<evidence type="ECO:0000256" key="15">
    <source>
        <dbReference type="ARBA" id="ARBA00023140"/>
    </source>
</evidence>
<keyword evidence="10" id="KW-0547">Nucleotide-binding</keyword>
<keyword evidence="7" id="KW-0436">Ligase</keyword>
<dbReference type="PANTHER" id="PTHR43107:SF15">
    <property type="entry name" value="FATTY ACID TRANSPORT PROTEIN 3, ISOFORM A"/>
    <property type="match status" value="1"/>
</dbReference>
<keyword evidence="12" id="KW-1133">Transmembrane helix</keyword>
<dbReference type="InterPro" id="IPR025110">
    <property type="entry name" value="AMP-bd_C"/>
</dbReference>
<evidence type="ECO:0000256" key="9">
    <source>
        <dbReference type="ARBA" id="ARBA00022692"/>
    </source>
</evidence>
<evidence type="ECO:0000256" key="13">
    <source>
        <dbReference type="ARBA" id="ARBA00023055"/>
    </source>
</evidence>
<dbReference type="FunFam" id="3.30.300.30:FF:000002">
    <property type="entry name" value="Long-chain fatty acid transport protein 1"/>
    <property type="match status" value="1"/>
</dbReference>
<protein>
    <recommendedName>
        <fullName evidence="18">Very long-chain fatty acid transport protein</fullName>
    </recommendedName>
    <alternativeName>
        <fullName evidence="19">Very-long-chain acyl-CoA synthetase</fullName>
    </alternativeName>
</protein>
<evidence type="ECO:0000259" key="21">
    <source>
        <dbReference type="Pfam" id="PF00501"/>
    </source>
</evidence>
<keyword evidence="15" id="KW-0576">Peroxisome</keyword>
<keyword evidence="5" id="KW-0813">Transport</keyword>
<dbReference type="PANTHER" id="PTHR43107">
    <property type="entry name" value="LONG-CHAIN FATTY ACID TRANSPORT PROTEIN"/>
    <property type="match status" value="1"/>
</dbReference>
<feature type="compositionally biased region" description="Basic and acidic residues" evidence="20">
    <location>
        <begin position="590"/>
        <end position="599"/>
    </location>
</feature>
<dbReference type="SUPFAM" id="SSF56801">
    <property type="entry name" value="Acetyl-CoA synthetase-like"/>
    <property type="match status" value="1"/>
</dbReference>
<evidence type="ECO:0000256" key="8">
    <source>
        <dbReference type="ARBA" id="ARBA00022677"/>
    </source>
</evidence>
<dbReference type="GO" id="GO:0005811">
    <property type="term" value="C:lipid droplet"/>
    <property type="evidence" value="ECO:0007669"/>
    <property type="project" value="UniProtKB-SubCell"/>
</dbReference>
<keyword evidence="14" id="KW-0472">Membrane</keyword>
<keyword evidence="6" id="KW-1003">Cell membrane</keyword>
<evidence type="ECO:0000256" key="20">
    <source>
        <dbReference type="SAM" id="MobiDB-lite"/>
    </source>
</evidence>
<comment type="similarity">
    <text evidence="4">Belongs to the ATP-dependent AMP-binding enzyme family.</text>
</comment>
<feature type="compositionally biased region" description="Polar residues" evidence="20">
    <location>
        <begin position="576"/>
        <end position="585"/>
    </location>
</feature>
<accession>A0AA39G9N9</accession>
<dbReference type="Gene3D" id="3.30.300.30">
    <property type="match status" value="1"/>
</dbReference>
<dbReference type="GO" id="GO:0004467">
    <property type="term" value="F:long-chain fatty acid-CoA ligase activity"/>
    <property type="evidence" value="ECO:0007669"/>
    <property type="project" value="TreeGrafter"/>
</dbReference>
<feature type="domain" description="AMP-dependent synthetase/ligase" evidence="21">
    <location>
        <begin position="66"/>
        <end position="373"/>
    </location>
</feature>
<dbReference type="GO" id="GO:0005778">
    <property type="term" value="C:peroxisomal membrane"/>
    <property type="evidence" value="ECO:0007669"/>
    <property type="project" value="UniProtKB-SubCell"/>
</dbReference>
<dbReference type="GO" id="GO:0009898">
    <property type="term" value="C:cytoplasmic side of plasma membrane"/>
    <property type="evidence" value="ECO:0007669"/>
    <property type="project" value="TreeGrafter"/>
</dbReference>
<comment type="function">
    <text evidence="17">Acyl-CoA synthetase required for both the import of long chain fatty acids (LCFAs) (C14-C18) and the activation very long chain fatty acids (VLCFAs) (C20-C26) by esterification of the fatty acids into metabolically active CoA-thioesters for subsequent degradation or incorporation into phospholipids. The transport and fatty acyl-CoA synthetase activities are genetically separable and are thus independent activities. Esterifies VLCFAs in the peroxisome matrix. The VLCFAs are actively transported into peroxisomes by a PXA1-PXA2 heterodimeric transporter in the peroxisomal membrane.</text>
</comment>
<reference evidence="23" key="1">
    <citation type="submission" date="2022-10" db="EMBL/GenBank/DDBJ databases">
        <title>Determination and structural analysis of whole genome sequence of Sarocladium strictum F4-1.</title>
        <authorList>
            <person name="Hu L."/>
            <person name="Jiang Y."/>
        </authorList>
    </citation>
    <scope>NUCLEOTIDE SEQUENCE</scope>
    <source>
        <strain evidence="23">F4-1</strain>
    </source>
</reference>
<dbReference type="InterPro" id="IPR000873">
    <property type="entry name" value="AMP-dep_synth/lig_dom"/>
</dbReference>
<evidence type="ECO:0000313" key="24">
    <source>
        <dbReference type="Proteomes" id="UP001175261"/>
    </source>
</evidence>
<evidence type="ECO:0000259" key="22">
    <source>
        <dbReference type="Pfam" id="PF13193"/>
    </source>
</evidence>
<evidence type="ECO:0000313" key="23">
    <source>
        <dbReference type="EMBL" id="KAK0382708.1"/>
    </source>
</evidence>
<dbReference type="Proteomes" id="UP001175261">
    <property type="component" value="Unassembled WGS sequence"/>
</dbReference>
<comment type="caution">
    <text evidence="23">The sequence shown here is derived from an EMBL/GenBank/DDBJ whole genome shotgun (WGS) entry which is preliminary data.</text>
</comment>
<keyword evidence="24" id="KW-1185">Reference proteome</keyword>
<evidence type="ECO:0000256" key="14">
    <source>
        <dbReference type="ARBA" id="ARBA00023136"/>
    </source>
</evidence>
<dbReference type="EMBL" id="JAPDFR010000010">
    <property type="protein sequence ID" value="KAK0382708.1"/>
    <property type="molecule type" value="Genomic_DNA"/>
</dbReference>
<evidence type="ECO:0000256" key="5">
    <source>
        <dbReference type="ARBA" id="ARBA00022448"/>
    </source>
</evidence>
<dbReference type="GO" id="GO:0005324">
    <property type="term" value="F:long-chain fatty acid transmembrane transporter activity"/>
    <property type="evidence" value="ECO:0007669"/>
    <property type="project" value="TreeGrafter"/>
</dbReference>
<dbReference type="GO" id="GO:0005524">
    <property type="term" value="F:ATP binding"/>
    <property type="evidence" value="ECO:0007669"/>
    <property type="project" value="UniProtKB-KW"/>
</dbReference>
<comment type="subcellular location">
    <subcellularLocation>
        <location evidence="3">Cell membrane</location>
        <topology evidence="3">Multi-pass membrane protein</topology>
    </subcellularLocation>
    <subcellularLocation>
        <location evidence="1">Lipid droplet</location>
    </subcellularLocation>
    <subcellularLocation>
        <location evidence="2">Peroxisome membrane</location>
        <topology evidence="2">Multi-pass membrane protein</topology>
    </subcellularLocation>
</comment>
<dbReference type="InterPro" id="IPR042099">
    <property type="entry name" value="ANL_N_sf"/>
</dbReference>
<keyword evidence="11" id="KW-0067">ATP-binding</keyword>
<evidence type="ECO:0000256" key="17">
    <source>
        <dbReference type="ARBA" id="ARBA00060276"/>
    </source>
</evidence>
<dbReference type="InterPro" id="IPR045851">
    <property type="entry name" value="AMP-bd_C_sf"/>
</dbReference>
<comment type="catalytic activity">
    <reaction evidence="16">
        <text>a very long-chain fatty acid + ATP + CoA = a very long-chain fatty acyl-CoA + AMP + diphosphate</text>
        <dbReference type="Rhea" id="RHEA:54536"/>
        <dbReference type="ChEBI" id="CHEBI:30616"/>
        <dbReference type="ChEBI" id="CHEBI:33019"/>
        <dbReference type="ChEBI" id="CHEBI:57287"/>
        <dbReference type="ChEBI" id="CHEBI:58950"/>
        <dbReference type="ChEBI" id="CHEBI:138261"/>
        <dbReference type="ChEBI" id="CHEBI:456215"/>
    </reaction>
</comment>
<evidence type="ECO:0000256" key="10">
    <source>
        <dbReference type="ARBA" id="ARBA00022741"/>
    </source>
</evidence>
<dbReference type="Gene3D" id="3.40.50.12780">
    <property type="entry name" value="N-terminal domain of ligase-like"/>
    <property type="match status" value="1"/>
</dbReference>
<evidence type="ECO:0000256" key="3">
    <source>
        <dbReference type="ARBA" id="ARBA00004651"/>
    </source>
</evidence>
<evidence type="ECO:0000256" key="6">
    <source>
        <dbReference type="ARBA" id="ARBA00022475"/>
    </source>
</evidence>
<keyword evidence="8" id="KW-0551">Lipid droplet</keyword>
<dbReference type="PROSITE" id="PS00455">
    <property type="entry name" value="AMP_BINDING"/>
    <property type="match status" value="1"/>
</dbReference>
<evidence type="ECO:0000256" key="7">
    <source>
        <dbReference type="ARBA" id="ARBA00022598"/>
    </source>
</evidence>
<dbReference type="AlphaFoldDB" id="A0AA39G9N9"/>
<evidence type="ECO:0000256" key="12">
    <source>
        <dbReference type="ARBA" id="ARBA00022989"/>
    </source>
</evidence>
<dbReference type="Pfam" id="PF13193">
    <property type="entry name" value="AMP-binding_C"/>
    <property type="match status" value="1"/>
</dbReference>
<keyword evidence="13" id="KW-0445">Lipid transport</keyword>
<keyword evidence="9" id="KW-0812">Transmembrane</keyword>
<sequence>MSVPLAIAAPAAAGALAYLNARTQFWYDKRIMSCNLKSRGRILWGLARDQLNLFYFLESRAKSWSTANKVFFWFEGQTWTYAETYDAVLRYGSWLRNELGVQPKDIVAVDFQNSNQFVFIWLGLWSIGARPAFINYNLTGAAVTHCLKTASVKVCIVDPNVAHNVGQDVRAQLPGVRFIDFDSEVEAHVLATSPDRAPDSARAGEEFHSMSSLVFTSGTTGMPKPAIVSWGKCYVGGTYASTLMGRGNDIMYTSMPLYHSSALVLSFTATLLSGSTQAIGRKFSTKTFWNEVRESKATNIQYVGETLRYLLAASPQYDPETGECLDRVHSVRQAFGNGLRPDIWNEFKERFGVDTIVEFYAATEGPFGTWNISSNDFSRGAMGRYGSFFNWLTGLSTCVIALDEITQEPVRDPKTGFCKKVTPGDPGEAIHKLPAAEIETRFQGYYGNPKATESKLLRDVFAKGDVWFRTGDMVRWDNEGRVYFHDRIGDTFRWKSENVSTAEVSETLGLHESVREANVYGVQLPHHDGRAGCAAIYLKGNATEDTMSSLAKYVKKSLPRYAQPLFLRIVPHIGEDSNQATGTNKQQKHNLREAGVRPDRAKDEELGSLWWLKGDTYVPFKDPDWSELEGGRVKL</sequence>
<evidence type="ECO:0000256" key="2">
    <source>
        <dbReference type="ARBA" id="ARBA00004585"/>
    </source>
</evidence>
<dbReference type="Pfam" id="PF00501">
    <property type="entry name" value="AMP-binding"/>
    <property type="match status" value="1"/>
</dbReference>
<dbReference type="InterPro" id="IPR020845">
    <property type="entry name" value="AMP-binding_CS"/>
</dbReference>
<evidence type="ECO:0000256" key="1">
    <source>
        <dbReference type="ARBA" id="ARBA00004502"/>
    </source>
</evidence>